<name>A0A7H0IJ55_9ACTN</name>
<evidence type="ECO:0000256" key="6">
    <source>
        <dbReference type="SAM" id="Phobius"/>
    </source>
</evidence>
<dbReference type="EMBL" id="CP060828">
    <property type="protein sequence ID" value="QNP72821.1"/>
    <property type="molecule type" value="Genomic_DNA"/>
</dbReference>
<feature type="transmembrane region" description="Helical" evidence="6">
    <location>
        <begin position="164"/>
        <end position="192"/>
    </location>
</feature>
<feature type="transmembrane region" description="Helical" evidence="6">
    <location>
        <begin position="21"/>
        <end position="45"/>
    </location>
</feature>
<organism evidence="7 8">
    <name type="scientific">Streptomyces roseirectus</name>
    <dbReference type="NCBI Taxonomy" id="2768066"/>
    <lineage>
        <taxon>Bacteria</taxon>
        <taxon>Bacillati</taxon>
        <taxon>Actinomycetota</taxon>
        <taxon>Actinomycetes</taxon>
        <taxon>Kitasatosporales</taxon>
        <taxon>Streptomycetaceae</taxon>
        <taxon>Streptomyces</taxon>
    </lineage>
</organism>
<dbReference type="InterPro" id="IPR011701">
    <property type="entry name" value="MFS"/>
</dbReference>
<dbReference type="AlphaFoldDB" id="A0A7H0IJ55"/>
<feature type="transmembrane region" description="Helical" evidence="6">
    <location>
        <begin position="228"/>
        <end position="253"/>
    </location>
</feature>
<feature type="transmembrane region" description="Helical" evidence="6">
    <location>
        <begin position="259"/>
        <end position="280"/>
    </location>
</feature>
<sequence length="413" mass="43232">MGSFSHRKAGALTGRDFRWLWGAYAVSVFGTWLAFDAFPMIAVLVLDAGPAQVSALAAVGPAVGALAAVPLGPWVEFRRKRPVMVATDLVRCAALLSVPLAYAFGVLGLGQLLVVSVIVAAADITFTSASGAYLKWLVPKDQLLTANARFESTMWTATMLGPPLGGAAIGVVGPVVTVVGNAVSFLLSALGLARVRGREPQPAKAPAPGWGELVEGWRYVLAHPVLRALLLNAALVNGLIMAGAPLLAVLMLGELGFPPWQYAMAFAVPCIGGLVGSRLARRLVPRFGRRRLLLWFGTLRACWPVGLAFVHAGPSGLVLIILVELGLITCAGAYNTVLATVRLEWTPADRVTRVLSAWSVSTKAGIAGLTAFWGVVAGVAGTRTALGVAGVILLASPLLLRGVRRGRRFVEAA</sequence>
<evidence type="ECO:0000256" key="4">
    <source>
        <dbReference type="ARBA" id="ARBA00022989"/>
    </source>
</evidence>
<dbReference type="KEGG" id="sroi:IAG44_27585"/>
<evidence type="ECO:0000256" key="2">
    <source>
        <dbReference type="ARBA" id="ARBA00022475"/>
    </source>
</evidence>
<dbReference type="Gene3D" id="1.20.1250.20">
    <property type="entry name" value="MFS general substrate transporter like domains"/>
    <property type="match status" value="1"/>
</dbReference>
<keyword evidence="5 6" id="KW-0472">Membrane</keyword>
<proteinExistence type="predicted"/>
<reference evidence="7 8" key="1">
    <citation type="submission" date="2020-08" db="EMBL/GenBank/DDBJ databases">
        <title>A novel species.</title>
        <authorList>
            <person name="Gao J."/>
        </authorList>
    </citation>
    <scope>NUCLEOTIDE SEQUENCE [LARGE SCALE GENOMIC DNA]</scope>
    <source>
        <strain evidence="7 8">CRXT-G-22</strain>
    </source>
</reference>
<dbReference type="PANTHER" id="PTHR23513">
    <property type="entry name" value="INTEGRAL MEMBRANE EFFLUX PROTEIN-RELATED"/>
    <property type="match status" value="1"/>
</dbReference>
<comment type="subcellular location">
    <subcellularLocation>
        <location evidence="1">Cell membrane</location>
        <topology evidence="1">Multi-pass membrane protein</topology>
    </subcellularLocation>
</comment>
<keyword evidence="3 6" id="KW-0812">Transmembrane</keyword>
<keyword evidence="8" id="KW-1185">Reference proteome</keyword>
<evidence type="ECO:0000256" key="3">
    <source>
        <dbReference type="ARBA" id="ARBA00022692"/>
    </source>
</evidence>
<dbReference type="Pfam" id="PF07690">
    <property type="entry name" value="MFS_1"/>
    <property type="match status" value="1"/>
</dbReference>
<evidence type="ECO:0000313" key="7">
    <source>
        <dbReference type="EMBL" id="QNP72821.1"/>
    </source>
</evidence>
<feature type="transmembrane region" description="Helical" evidence="6">
    <location>
        <begin position="292"/>
        <end position="312"/>
    </location>
</feature>
<dbReference type="GO" id="GO:0022857">
    <property type="term" value="F:transmembrane transporter activity"/>
    <property type="evidence" value="ECO:0007669"/>
    <property type="project" value="InterPro"/>
</dbReference>
<protein>
    <submittedName>
        <fullName evidence="7">MFS transporter</fullName>
    </submittedName>
</protein>
<evidence type="ECO:0000256" key="1">
    <source>
        <dbReference type="ARBA" id="ARBA00004651"/>
    </source>
</evidence>
<gene>
    <name evidence="7" type="ORF">IAG44_27585</name>
</gene>
<evidence type="ECO:0000313" key="8">
    <source>
        <dbReference type="Proteomes" id="UP000516052"/>
    </source>
</evidence>
<dbReference type="InterPro" id="IPR036259">
    <property type="entry name" value="MFS_trans_sf"/>
</dbReference>
<feature type="transmembrane region" description="Helical" evidence="6">
    <location>
        <begin position="355"/>
        <end position="376"/>
    </location>
</feature>
<feature type="transmembrane region" description="Helical" evidence="6">
    <location>
        <begin position="93"/>
        <end position="122"/>
    </location>
</feature>
<dbReference type="Proteomes" id="UP000516052">
    <property type="component" value="Chromosome"/>
</dbReference>
<accession>A0A7H0IJ55</accession>
<evidence type="ECO:0000256" key="5">
    <source>
        <dbReference type="ARBA" id="ARBA00023136"/>
    </source>
</evidence>
<feature type="transmembrane region" description="Helical" evidence="6">
    <location>
        <begin position="51"/>
        <end position="72"/>
    </location>
</feature>
<feature type="transmembrane region" description="Helical" evidence="6">
    <location>
        <begin position="318"/>
        <end position="343"/>
    </location>
</feature>
<dbReference type="RefSeq" id="WP_187749768.1">
    <property type="nucleotide sequence ID" value="NZ_CP060828.1"/>
</dbReference>
<keyword evidence="2" id="KW-1003">Cell membrane</keyword>
<dbReference type="GO" id="GO:0005886">
    <property type="term" value="C:plasma membrane"/>
    <property type="evidence" value="ECO:0007669"/>
    <property type="project" value="UniProtKB-SubCell"/>
</dbReference>
<dbReference type="PANTHER" id="PTHR23513:SF6">
    <property type="entry name" value="MAJOR FACILITATOR SUPERFAMILY ASSOCIATED DOMAIN-CONTAINING PROTEIN"/>
    <property type="match status" value="1"/>
</dbReference>
<dbReference type="SUPFAM" id="SSF103473">
    <property type="entry name" value="MFS general substrate transporter"/>
    <property type="match status" value="1"/>
</dbReference>
<feature type="transmembrane region" description="Helical" evidence="6">
    <location>
        <begin position="382"/>
        <end position="400"/>
    </location>
</feature>
<dbReference type="CDD" id="cd06173">
    <property type="entry name" value="MFS_MefA_like"/>
    <property type="match status" value="1"/>
</dbReference>
<keyword evidence="4 6" id="KW-1133">Transmembrane helix</keyword>